<dbReference type="Pfam" id="PF13649">
    <property type="entry name" value="Methyltransf_25"/>
    <property type="match status" value="1"/>
</dbReference>
<evidence type="ECO:0000256" key="1">
    <source>
        <dbReference type="ARBA" id="ARBA00022679"/>
    </source>
</evidence>
<dbReference type="InterPro" id="IPR029063">
    <property type="entry name" value="SAM-dependent_MTases_sf"/>
</dbReference>
<dbReference type="Proteomes" id="UP001163336">
    <property type="component" value="Chromosome"/>
</dbReference>
<keyword evidence="1" id="KW-0808">Transferase</keyword>
<feature type="domain" description="Methyltransferase" evidence="2">
    <location>
        <begin position="64"/>
        <end position="154"/>
    </location>
</feature>
<gene>
    <name evidence="3" type="ORF">MasN3_05270</name>
</gene>
<evidence type="ECO:0000313" key="3">
    <source>
        <dbReference type="EMBL" id="BDT57033.1"/>
    </source>
</evidence>
<evidence type="ECO:0000313" key="4">
    <source>
        <dbReference type="Proteomes" id="UP001163336"/>
    </source>
</evidence>
<protein>
    <recommendedName>
        <fullName evidence="2">Methyltransferase domain-containing protein</fullName>
    </recommendedName>
</protein>
<dbReference type="EMBL" id="AP026966">
    <property type="protein sequence ID" value="BDT57033.1"/>
    <property type="molecule type" value="Genomic_DNA"/>
</dbReference>
<dbReference type="Gene3D" id="3.40.50.150">
    <property type="entry name" value="Vaccinia Virus protein VP39"/>
    <property type="match status" value="1"/>
</dbReference>
<dbReference type="InterPro" id="IPR041698">
    <property type="entry name" value="Methyltransf_25"/>
</dbReference>
<evidence type="ECO:0000259" key="2">
    <source>
        <dbReference type="Pfam" id="PF13649"/>
    </source>
</evidence>
<organism evidence="3 4">
    <name type="scientific">Massilia varians</name>
    <dbReference type="NCBI Taxonomy" id="457921"/>
    <lineage>
        <taxon>Bacteria</taxon>
        <taxon>Pseudomonadati</taxon>
        <taxon>Pseudomonadota</taxon>
        <taxon>Betaproteobacteria</taxon>
        <taxon>Burkholderiales</taxon>
        <taxon>Oxalobacteraceae</taxon>
        <taxon>Telluria group</taxon>
        <taxon>Massilia</taxon>
    </lineage>
</organism>
<dbReference type="CDD" id="cd02440">
    <property type="entry name" value="AdoMet_MTases"/>
    <property type="match status" value="1"/>
</dbReference>
<name>A0ABN6T922_9BURK</name>
<dbReference type="SUPFAM" id="SSF53335">
    <property type="entry name" value="S-adenosyl-L-methionine-dependent methyltransferases"/>
    <property type="match status" value="1"/>
</dbReference>
<reference evidence="3" key="1">
    <citation type="submission" date="2022-11" db="EMBL/GenBank/DDBJ databases">
        <title>Isolation and characterization of PLA-degrading bacterium Massilia sp. from Antarctic soil.</title>
        <authorList>
            <person name="Sato K."/>
            <person name="Gomez-Fuentes C."/>
            <person name="Ahmad S.A."/>
            <person name="Zulkharnain A."/>
        </authorList>
    </citation>
    <scope>NUCLEOTIDE SEQUENCE</scope>
    <source>
        <strain evidence="3">N-3</strain>
    </source>
</reference>
<keyword evidence="4" id="KW-1185">Reference proteome</keyword>
<accession>A0ABN6T922</accession>
<proteinExistence type="predicted"/>
<sequence length="281" mass="32359">MDNFLKQYARMQKTFYDDSPADVEEIVGNYDYHENFPYETHLLHLYGDIRKPVLADPQSARGFEVGCGEGRMVRRMSRLLRQVDGADISKKMVRAARARTPNAEIFLSSGTDCGEAPSGAYDFAYCAISMQHICVYDTRARILDDIVRILRPDGCATLQFFFSRYYPYCRTAPPPANEAFLVDIHHIDRLHARWTENRWDAAGTNSACDVAFGTDDIPRVLEDFGRWFRQADVWFHDISLGRPDARGGRERVLPEVHPNCHGWDDAWFTHMAFFHLRGPKK</sequence>
<dbReference type="PANTHER" id="PTHR43861">
    <property type="entry name" value="TRANS-ACONITATE 2-METHYLTRANSFERASE-RELATED"/>
    <property type="match status" value="1"/>
</dbReference>